<dbReference type="AlphaFoldDB" id="A0A3M2LV34"/>
<dbReference type="EMBL" id="RFFG01000061">
    <property type="protein sequence ID" value="RMI39875.1"/>
    <property type="molecule type" value="Genomic_DNA"/>
</dbReference>
<name>A0A3M2LV34_9ACTN</name>
<sequence>MTATSRKAPRPADDEPFDFNLNTVQKEVELRPWRVVWGPENKRWTFAHMQELDTWDLIAAAGKGDNAATIEMFKAALGPDQFREFRKIPLPQWAAEELFNAWGEHCGVDVGESSGSTD</sequence>
<dbReference type="RefSeq" id="WP_122197506.1">
    <property type="nucleotide sequence ID" value="NZ_JBHSKC010000034.1"/>
</dbReference>
<accession>A0A3M2LV34</accession>
<dbReference type="OrthoDB" id="4227493at2"/>
<gene>
    <name evidence="1" type="ORF">EBO15_28320</name>
</gene>
<proteinExistence type="predicted"/>
<comment type="caution">
    <text evidence="1">The sequence shown here is derived from an EMBL/GenBank/DDBJ whole genome shotgun (WGS) entry which is preliminary data.</text>
</comment>
<protein>
    <submittedName>
        <fullName evidence="1">Uncharacterized protein</fullName>
    </submittedName>
</protein>
<dbReference type="Proteomes" id="UP000282674">
    <property type="component" value="Unassembled WGS sequence"/>
</dbReference>
<evidence type="ECO:0000313" key="1">
    <source>
        <dbReference type="EMBL" id="RMI39875.1"/>
    </source>
</evidence>
<reference evidence="1 2" key="1">
    <citation type="submission" date="2018-10" db="EMBL/GenBank/DDBJ databases">
        <title>Isolation from soil.</title>
        <authorList>
            <person name="Hu J."/>
        </authorList>
    </citation>
    <scope>NUCLEOTIDE SEQUENCE [LARGE SCALE GENOMIC DNA]</scope>
    <source>
        <strain evidence="1 2">NEAU-Ht49</strain>
    </source>
</reference>
<keyword evidence="2" id="KW-1185">Reference proteome</keyword>
<organism evidence="1 2">
    <name type="scientific">Actinomadura harenae</name>
    <dbReference type="NCBI Taxonomy" id="2483351"/>
    <lineage>
        <taxon>Bacteria</taxon>
        <taxon>Bacillati</taxon>
        <taxon>Actinomycetota</taxon>
        <taxon>Actinomycetes</taxon>
        <taxon>Streptosporangiales</taxon>
        <taxon>Thermomonosporaceae</taxon>
        <taxon>Actinomadura</taxon>
    </lineage>
</organism>
<evidence type="ECO:0000313" key="2">
    <source>
        <dbReference type="Proteomes" id="UP000282674"/>
    </source>
</evidence>